<keyword evidence="5 8" id="KW-0812">Transmembrane</keyword>
<dbReference type="GO" id="GO:0016020">
    <property type="term" value="C:membrane"/>
    <property type="evidence" value="ECO:0007669"/>
    <property type="project" value="UniProtKB-SubCell"/>
</dbReference>
<comment type="caution">
    <text evidence="10">The sequence shown here is derived from an EMBL/GenBank/DDBJ whole genome shotgun (WGS) entry which is preliminary data.</text>
</comment>
<keyword evidence="7 8" id="KW-0472">Membrane</keyword>
<comment type="function">
    <text evidence="1">May be specifically involved in the processing, transport, and/or maturation of the MADH beta-subunit.</text>
</comment>
<accession>A0A2A4XDE8</accession>
<dbReference type="EMBL" id="NVUL01000009">
    <property type="protein sequence ID" value="PCI80600.1"/>
    <property type="molecule type" value="Genomic_DNA"/>
</dbReference>
<evidence type="ECO:0000256" key="4">
    <source>
        <dbReference type="ARBA" id="ARBA00019078"/>
    </source>
</evidence>
<dbReference type="InterPro" id="IPR009908">
    <property type="entry name" value="Methylamine_util_MauE"/>
</dbReference>
<name>A0A2A4XDE8_9GAMM</name>
<reference evidence="11" key="1">
    <citation type="submission" date="2017-08" db="EMBL/GenBank/DDBJ databases">
        <title>A dynamic microbial community with high functional redundancy inhabits the cold, oxic subseafloor aquifer.</title>
        <authorList>
            <person name="Tully B.J."/>
            <person name="Wheat C.G."/>
            <person name="Glazer B.T."/>
            <person name="Huber J.A."/>
        </authorList>
    </citation>
    <scope>NUCLEOTIDE SEQUENCE [LARGE SCALE GENOMIC DNA]</scope>
</reference>
<evidence type="ECO:0000256" key="6">
    <source>
        <dbReference type="ARBA" id="ARBA00022989"/>
    </source>
</evidence>
<evidence type="ECO:0000256" key="3">
    <source>
        <dbReference type="ARBA" id="ARBA00004856"/>
    </source>
</evidence>
<gene>
    <name evidence="10" type="ORF">COB20_02930</name>
</gene>
<evidence type="ECO:0000256" key="2">
    <source>
        <dbReference type="ARBA" id="ARBA00004141"/>
    </source>
</evidence>
<dbReference type="GO" id="GO:0030416">
    <property type="term" value="P:methylamine metabolic process"/>
    <property type="evidence" value="ECO:0007669"/>
    <property type="project" value="InterPro"/>
</dbReference>
<organism evidence="10 11">
    <name type="scientific">SAR86 cluster bacterium</name>
    <dbReference type="NCBI Taxonomy" id="2030880"/>
    <lineage>
        <taxon>Bacteria</taxon>
        <taxon>Pseudomonadati</taxon>
        <taxon>Pseudomonadota</taxon>
        <taxon>Gammaproteobacteria</taxon>
        <taxon>SAR86 cluster</taxon>
    </lineage>
</organism>
<evidence type="ECO:0000256" key="1">
    <source>
        <dbReference type="ARBA" id="ARBA00003475"/>
    </source>
</evidence>
<evidence type="ECO:0000256" key="8">
    <source>
        <dbReference type="SAM" id="Phobius"/>
    </source>
</evidence>
<dbReference type="Proteomes" id="UP000218767">
    <property type="component" value="Unassembled WGS sequence"/>
</dbReference>
<keyword evidence="6 8" id="KW-1133">Transmembrane helix</keyword>
<evidence type="ECO:0000256" key="7">
    <source>
        <dbReference type="ARBA" id="ARBA00023136"/>
    </source>
</evidence>
<evidence type="ECO:0000313" key="10">
    <source>
        <dbReference type="EMBL" id="PCI80600.1"/>
    </source>
</evidence>
<comment type="pathway">
    <text evidence="3">One-carbon metabolism; methylamine degradation.</text>
</comment>
<feature type="transmembrane region" description="Helical" evidence="8">
    <location>
        <begin position="78"/>
        <end position="98"/>
    </location>
</feature>
<evidence type="ECO:0000259" key="9">
    <source>
        <dbReference type="Pfam" id="PF07291"/>
    </source>
</evidence>
<dbReference type="AlphaFoldDB" id="A0A2A4XDE8"/>
<evidence type="ECO:0000313" key="11">
    <source>
        <dbReference type="Proteomes" id="UP000218767"/>
    </source>
</evidence>
<sequence length="192" mass="21063">MVIDPLLLRIISLGFALLFLIAATHKFSHRDHFLASFEAYEIVPANLSGLVAKIIPPLELFLGAGWLALGLFSIEFKLVTLISIGLLASYALAIGVNLKRGRNYIDCGCSFSSSTASNTESGSQQISSELLYRNVVLIVMAIVCTIPVSDRSLQLIDVFGLLFSVISLILLYGTFNQLLTNKNTINSWRRSH</sequence>
<feature type="transmembrane region" description="Helical" evidence="8">
    <location>
        <begin position="6"/>
        <end position="24"/>
    </location>
</feature>
<comment type="subcellular location">
    <subcellularLocation>
        <location evidence="2">Membrane</location>
        <topology evidence="2">Multi-pass membrane protein</topology>
    </subcellularLocation>
</comment>
<proteinExistence type="predicted"/>
<feature type="domain" description="Methylamine utilisation protein MauE" evidence="9">
    <location>
        <begin position="6"/>
        <end position="145"/>
    </location>
</feature>
<feature type="transmembrane region" description="Helical" evidence="8">
    <location>
        <begin position="155"/>
        <end position="175"/>
    </location>
</feature>
<evidence type="ECO:0000256" key="5">
    <source>
        <dbReference type="ARBA" id="ARBA00022692"/>
    </source>
</evidence>
<dbReference type="UniPathway" id="UPA00895"/>
<protein>
    <recommendedName>
        <fullName evidence="4">Methylamine utilization protein MauE</fullName>
    </recommendedName>
</protein>
<feature type="transmembrane region" description="Helical" evidence="8">
    <location>
        <begin position="130"/>
        <end position="149"/>
    </location>
</feature>
<dbReference type="Pfam" id="PF07291">
    <property type="entry name" value="MauE"/>
    <property type="match status" value="1"/>
</dbReference>